<accession>A0A1V4JLE6</accession>
<dbReference type="AlphaFoldDB" id="A0A1V4JLE6"/>
<protein>
    <submittedName>
        <fullName evidence="2">Uncharacterized protein</fullName>
    </submittedName>
</protein>
<comment type="caution">
    <text evidence="2">The sequence shown here is derived from an EMBL/GenBank/DDBJ whole genome shotgun (WGS) entry which is preliminary data.</text>
</comment>
<feature type="compositionally biased region" description="Pro residues" evidence="1">
    <location>
        <begin position="30"/>
        <end position="42"/>
    </location>
</feature>
<dbReference type="EMBL" id="LSYS01007004">
    <property type="protein sequence ID" value="OPJ72577.1"/>
    <property type="molecule type" value="Genomic_DNA"/>
</dbReference>
<dbReference type="OrthoDB" id="5984008at2759"/>
<evidence type="ECO:0000313" key="2">
    <source>
        <dbReference type="EMBL" id="OPJ72577.1"/>
    </source>
</evidence>
<dbReference type="Proteomes" id="UP000190648">
    <property type="component" value="Unassembled WGS sequence"/>
</dbReference>
<feature type="compositionally biased region" description="Low complexity" evidence="1">
    <location>
        <begin position="9"/>
        <end position="25"/>
    </location>
</feature>
<evidence type="ECO:0000313" key="3">
    <source>
        <dbReference type="Proteomes" id="UP000190648"/>
    </source>
</evidence>
<reference evidence="2 3" key="1">
    <citation type="submission" date="2016-02" db="EMBL/GenBank/DDBJ databases">
        <title>Band-tailed pigeon sequencing and assembly.</title>
        <authorList>
            <person name="Soares A.E."/>
            <person name="Novak B.J."/>
            <person name="Rice E.S."/>
            <person name="O'Connell B."/>
            <person name="Chang D."/>
            <person name="Weber S."/>
            <person name="Shapiro B."/>
        </authorList>
    </citation>
    <scope>NUCLEOTIDE SEQUENCE [LARGE SCALE GENOMIC DNA]</scope>
    <source>
        <strain evidence="2">BTP2013</strain>
        <tissue evidence="2">Blood</tissue>
    </source>
</reference>
<gene>
    <name evidence="2" type="ORF">AV530_007003</name>
</gene>
<feature type="compositionally biased region" description="Low complexity" evidence="1">
    <location>
        <begin position="43"/>
        <end position="54"/>
    </location>
</feature>
<sequence>MRPQTFMGPSLNTPNPLSTPNTPNLHGTPQSPPWGPQPPPWGDPSDLSGSRGPPLGFGGLRLGVPQVEYEGLTGRVEFNSKGQRTNYSLSVLESGRDGSRQVGVWFSNRTLAMDATTLTFNASASLANRTLIVTTILFRWVPVGFH</sequence>
<evidence type="ECO:0000256" key="1">
    <source>
        <dbReference type="SAM" id="MobiDB-lite"/>
    </source>
</evidence>
<organism evidence="2 3">
    <name type="scientific">Patagioenas fasciata monilis</name>
    <dbReference type="NCBI Taxonomy" id="372326"/>
    <lineage>
        <taxon>Eukaryota</taxon>
        <taxon>Metazoa</taxon>
        <taxon>Chordata</taxon>
        <taxon>Craniata</taxon>
        <taxon>Vertebrata</taxon>
        <taxon>Euteleostomi</taxon>
        <taxon>Archelosauria</taxon>
        <taxon>Archosauria</taxon>
        <taxon>Dinosauria</taxon>
        <taxon>Saurischia</taxon>
        <taxon>Theropoda</taxon>
        <taxon>Coelurosauria</taxon>
        <taxon>Aves</taxon>
        <taxon>Neognathae</taxon>
        <taxon>Neoaves</taxon>
        <taxon>Columbimorphae</taxon>
        <taxon>Columbiformes</taxon>
        <taxon>Columbidae</taxon>
        <taxon>Patagioenas</taxon>
    </lineage>
</organism>
<keyword evidence="3" id="KW-1185">Reference proteome</keyword>
<name>A0A1V4JLE6_PATFA</name>
<dbReference type="STRING" id="372326.A0A1V4JLE6"/>
<feature type="region of interest" description="Disordered" evidence="1">
    <location>
        <begin position="1"/>
        <end position="60"/>
    </location>
</feature>
<proteinExistence type="predicted"/>